<evidence type="ECO:0000313" key="6">
    <source>
        <dbReference type="Proteomes" id="UP000051574"/>
    </source>
</evidence>
<dbReference type="GO" id="GO:0005886">
    <property type="term" value="C:plasma membrane"/>
    <property type="evidence" value="ECO:0007669"/>
    <property type="project" value="TreeGrafter"/>
</dbReference>
<dbReference type="EMBL" id="LJIG01015992">
    <property type="protein sequence ID" value="KRT81938.1"/>
    <property type="molecule type" value="Genomic_DNA"/>
</dbReference>
<keyword evidence="3" id="KW-0732">Signal</keyword>
<keyword evidence="1" id="KW-1015">Disulfide bond</keyword>
<evidence type="ECO:0000313" key="5">
    <source>
        <dbReference type="EMBL" id="KRT81938.1"/>
    </source>
</evidence>
<dbReference type="InterPro" id="IPR035914">
    <property type="entry name" value="Sperma_CUB_dom_sf"/>
</dbReference>
<proteinExistence type="predicted"/>
<dbReference type="SUPFAM" id="SSF49854">
    <property type="entry name" value="Spermadhesin, CUB domain"/>
    <property type="match status" value="4"/>
</dbReference>
<dbReference type="PANTHER" id="PTHR47537">
    <property type="entry name" value="CUBILIN"/>
    <property type="match status" value="1"/>
</dbReference>
<dbReference type="PANTHER" id="PTHR47537:SF2">
    <property type="entry name" value="CUBILIN"/>
    <property type="match status" value="1"/>
</dbReference>
<accession>A0A0T6B3L9</accession>
<gene>
    <name evidence="5" type="ORF">AMK59_5972</name>
</gene>
<reference evidence="5 6" key="1">
    <citation type="submission" date="2015-09" db="EMBL/GenBank/DDBJ databases">
        <title>Draft genome of the scarab beetle Oryctes borbonicus.</title>
        <authorList>
            <person name="Meyer J.M."/>
            <person name="Markov G.V."/>
            <person name="Baskaran P."/>
            <person name="Herrmann M."/>
            <person name="Sommer R.J."/>
            <person name="Roedelsperger C."/>
        </authorList>
    </citation>
    <scope>NUCLEOTIDE SEQUENCE [LARGE SCALE GENOMIC DNA]</scope>
    <source>
        <strain evidence="5">OB123</strain>
        <tissue evidence="5">Whole animal</tissue>
    </source>
</reference>
<dbReference type="OrthoDB" id="6369184at2759"/>
<dbReference type="InterPro" id="IPR000859">
    <property type="entry name" value="CUB_dom"/>
</dbReference>
<feature type="domain" description="CUB" evidence="4">
    <location>
        <begin position="461"/>
        <end position="579"/>
    </location>
</feature>
<feature type="domain" description="CUB" evidence="4">
    <location>
        <begin position="323"/>
        <end position="445"/>
    </location>
</feature>
<name>A0A0T6B3L9_9SCAR</name>
<dbReference type="PROSITE" id="PS01180">
    <property type="entry name" value="CUB"/>
    <property type="match status" value="4"/>
</dbReference>
<dbReference type="Pfam" id="PF00431">
    <property type="entry name" value="CUB"/>
    <property type="match status" value="4"/>
</dbReference>
<dbReference type="Proteomes" id="UP000051574">
    <property type="component" value="Unassembled WGS sequence"/>
</dbReference>
<evidence type="ECO:0000256" key="1">
    <source>
        <dbReference type="ARBA" id="ARBA00023157"/>
    </source>
</evidence>
<feature type="domain" description="CUB" evidence="4">
    <location>
        <begin position="170"/>
        <end position="291"/>
    </location>
</feature>
<keyword evidence="6" id="KW-1185">Reference proteome</keyword>
<feature type="signal peptide" evidence="3">
    <location>
        <begin position="1"/>
        <end position="20"/>
    </location>
</feature>
<dbReference type="SMART" id="SM00042">
    <property type="entry name" value="CUB"/>
    <property type="match status" value="4"/>
</dbReference>
<dbReference type="CDD" id="cd00041">
    <property type="entry name" value="CUB"/>
    <property type="match status" value="4"/>
</dbReference>
<evidence type="ECO:0000259" key="4">
    <source>
        <dbReference type="PROSITE" id="PS01180"/>
    </source>
</evidence>
<comment type="caution">
    <text evidence="2">Lacks conserved residue(s) required for the propagation of feature annotation.</text>
</comment>
<organism evidence="5 6">
    <name type="scientific">Oryctes borbonicus</name>
    <dbReference type="NCBI Taxonomy" id="1629725"/>
    <lineage>
        <taxon>Eukaryota</taxon>
        <taxon>Metazoa</taxon>
        <taxon>Ecdysozoa</taxon>
        <taxon>Arthropoda</taxon>
        <taxon>Hexapoda</taxon>
        <taxon>Insecta</taxon>
        <taxon>Pterygota</taxon>
        <taxon>Neoptera</taxon>
        <taxon>Endopterygota</taxon>
        <taxon>Coleoptera</taxon>
        <taxon>Polyphaga</taxon>
        <taxon>Scarabaeiformia</taxon>
        <taxon>Scarabaeidae</taxon>
        <taxon>Dynastinae</taxon>
        <taxon>Oryctes</taxon>
    </lineage>
</organism>
<sequence length="625" mass="71521">MEVNLFLFVLELYFVIVGHAVHPGCECLIFSTTHGKEKGIFNSPDFPKPYSPNVDCILYTFVGKRNEIIQIEFVDFDVRKTHLDCLKGDYLKLFLHLDDGQVNEYTPWETLLCGGLADIPTVLYSSGPGLVLEFHSGMRTSNATGFSGTFRFMDRRLFKTGGQKISGTACDYQFSSADYMVAYYGNFYSPRYPSSYPKNIKCSYHFKASNRERVHILFEEISLQKGDISCLNRADIIRIYDGSTNSEPAIKFLCNEGTEMEIFSTGPNLFIEFVANSDWPGQGFKAKYQFQSVDDNFIDYERQEHSGKPKILGANVSETRSSCDLVLSSDVAKNGTITTPNYPGPYPPRTTCRYEFEGRGRERVRIVFQDFYMHTSRRGESKDCDSQDSVMAFVLVDGRMDKIDSYCGTTLPKPVMSNGPRLLLELQSMFGVQYSRGFRASYSFVENYGIISGSQIQKYPCAFVYSSNESRIGYFHSPNYPGPYPRDTECHYFFYGNENEKVHLHFHFFDIEGVKPCNTISASDYVEFSNFMSIDSRYTRHCGHLKEFHIESDRKFFRVTFRSNDRLDGAGFNASYIFLDKIQSYTVAESKAARILRRDSVGVTYVALSVIVIFSRLIEPQWCWD</sequence>
<protein>
    <submittedName>
        <fullName evidence="5">CUB domain-containing protein</fullName>
    </submittedName>
</protein>
<dbReference type="FunFam" id="2.60.120.290:FF:000058">
    <property type="entry name" value="CUB domaincontaining protein"/>
    <property type="match status" value="1"/>
</dbReference>
<dbReference type="Gene3D" id="2.60.120.290">
    <property type="entry name" value="Spermadhesin, CUB domain"/>
    <property type="match status" value="4"/>
</dbReference>
<dbReference type="InterPro" id="IPR053207">
    <property type="entry name" value="Non-NMDA_GluR_Accessory"/>
</dbReference>
<evidence type="ECO:0000256" key="2">
    <source>
        <dbReference type="PROSITE-ProRule" id="PRU00059"/>
    </source>
</evidence>
<feature type="chain" id="PRO_5006668331" evidence="3">
    <location>
        <begin position="21"/>
        <end position="625"/>
    </location>
</feature>
<comment type="caution">
    <text evidence="5">The sequence shown here is derived from an EMBL/GenBank/DDBJ whole genome shotgun (WGS) entry which is preliminary data.</text>
</comment>
<dbReference type="AlphaFoldDB" id="A0A0T6B3L9"/>
<feature type="domain" description="CUB" evidence="4">
    <location>
        <begin position="25"/>
        <end position="153"/>
    </location>
</feature>
<evidence type="ECO:0000256" key="3">
    <source>
        <dbReference type="SAM" id="SignalP"/>
    </source>
</evidence>